<evidence type="ECO:0000256" key="3">
    <source>
        <dbReference type="ARBA" id="ARBA00023015"/>
    </source>
</evidence>
<dbReference type="CDD" id="cd12148">
    <property type="entry name" value="fungal_TF_MHR"/>
    <property type="match status" value="1"/>
</dbReference>
<dbReference type="PANTHER" id="PTHR47338">
    <property type="entry name" value="ZN(II)2CYS6 TRANSCRIPTION FACTOR (EUROFUNG)-RELATED"/>
    <property type="match status" value="1"/>
</dbReference>
<dbReference type="GO" id="GO:0005634">
    <property type="term" value="C:nucleus"/>
    <property type="evidence" value="ECO:0007669"/>
    <property type="project" value="UniProtKB-SubCell"/>
</dbReference>
<dbReference type="GO" id="GO:0000981">
    <property type="term" value="F:DNA-binding transcription factor activity, RNA polymerase II-specific"/>
    <property type="evidence" value="ECO:0007669"/>
    <property type="project" value="InterPro"/>
</dbReference>
<dbReference type="InterPro" id="IPR036864">
    <property type="entry name" value="Zn2-C6_fun-type_DNA-bd_sf"/>
</dbReference>
<sequence>MASVVRATALRAGGACVRCRKGKTKCVYENGRAPCKNCAKGMHDCYLPSESMSHGGHGVSPARVPQRSRESLPSDARSVGPSAERNVGGQGGSSASRHTGTTSEKLTPELLAECERVVSKTIPACVAFHKPSFIQQLKGNTMDLTMVNALLTMASRHSPVLIRRYGSHGGATGAAEHFALKSINGIMQGLDHPSLADIQAICLLVIHEWGSRNAVRAYIYLGQAARMAQMYRVAHAHEQSEPQQFVQSESFRRTMWLIYILDCFLTASPGRHPALSQRDVRDMALPCLDMNYTFDSPAFVRTLDGTLPSQAPHGTVPAEVGEFGHFVLATKAWRNVIELMTTTTLATFTEDRCQILEAEIENIRSSLPPHFSDKPGQIAVHITMGSGYTYAMIHCLLHCASIFLNRRRILQDVSAEGFSADAWRASGRAQLADQIFGAAHSIVSMLTALEGGAEKDSILCFPIFMLFAAFTSGAAVAYLQLKGLTPADVRETTSTIVRDVFRFLKDGADCWPLIVPWQRHLSVMAKVLKEYTARIDREESPDGAKARASPSIKDDVSSQPDTSTADVMDYDQTDNSTGHGSAAHGGQPHPTIEGGRDGSEPPAAPRRPGIATINGGSAGNSTPATGSPAPMPARESGSMKIDSPDPNDAASGGSSSTAKNGSNGPPAQQEPAIDSADLCAAFERQLLELDDLAAFMGGGVAPNS</sequence>
<dbReference type="InterPro" id="IPR007219">
    <property type="entry name" value="XnlR_reg_dom"/>
</dbReference>
<dbReference type="GO" id="GO:0008270">
    <property type="term" value="F:zinc ion binding"/>
    <property type="evidence" value="ECO:0007669"/>
    <property type="project" value="InterPro"/>
</dbReference>
<evidence type="ECO:0000256" key="5">
    <source>
        <dbReference type="ARBA" id="ARBA00023242"/>
    </source>
</evidence>
<keyword evidence="5" id="KW-0539">Nucleus</keyword>
<feature type="region of interest" description="Disordered" evidence="6">
    <location>
        <begin position="537"/>
        <end position="676"/>
    </location>
</feature>
<gene>
    <name evidence="7" type="ORF">PoMZ_06981</name>
</gene>
<name>A0A4P7NS54_PYROR</name>
<dbReference type="Proteomes" id="UP000294847">
    <property type="component" value="Chromosome 6"/>
</dbReference>
<reference evidence="7 8" key="1">
    <citation type="journal article" date="2019" name="Mol. Biol. Evol.">
        <title>Blast fungal genomes show frequent chromosomal changes, gene gains and losses, and effector gene turnover.</title>
        <authorList>
            <person name="Gomez Luciano L.B."/>
            <person name="Jason Tsai I."/>
            <person name="Chuma I."/>
            <person name="Tosa Y."/>
            <person name="Chen Y.H."/>
            <person name="Li J.Y."/>
            <person name="Li M.Y."/>
            <person name="Jade Lu M.Y."/>
            <person name="Nakayashiki H."/>
            <person name="Li W.H."/>
        </authorList>
    </citation>
    <scope>NUCLEOTIDE SEQUENCE [LARGE SCALE GENOMIC DNA]</scope>
    <source>
        <strain evidence="7">MZ5-1-6</strain>
    </source>
</reference>
<evidence type="ECO:0000313" key="7">
    <source>
        <dbReference type="EMBL" id="QBZ65274.1"/>
    </source>
</evidence>
<dbReference type="Pfam" id="PF04082">
    <property type="entry name" value="Fungal_trans"/>
    <property type="match status" value="1"/>
</dbReference>
<dbReference type="GO" id="GO:0006351">
    <property type="term" value="P:DNA-templated transcription"/>
    <property type="evidence" value="ECO:0007669"/>
    <property type="project" value="InterPro"/>
</dbReference>
<proteinExistence type="predicted"/>
<dbReference type="CDD" id="cd00067">
    <property type="entry name" value="GAL4"/>
    <property type="match status" value="1"/>
</dbReference>
<evidence type="ECO:0000313" key="8">
    <source>
        <dbReference type="Proteomes" id="UP000294847"/>
    </source>
</evidence>
<dbReference type="AlphaFoldDB" id="A0A4P7NS54"/>
<dbReference type="EMBL" id="CP034209">
    <property type="protein sequence ID" value="QBZ65274.1"/>
    <property type="molecule type" value="Genomic_DNA"/>
</dbReference>
<dbReference type="Pfam" id="PF00172">
    <property type="entry name" value="Zn_clus"/>
    <property type="match status" value="1"/>
</dbReference>
<keyword evidence="2" id="KW-0479">Metal-binding</keyword>
<evidence type="ECO:0000256" key="4">
    <source>
        <dbReference type="ARBA" id="ARBA00023163"/>
    </source>
</evidence>
<keyword evidence="3" id="KW-0805">Transcription regulation</keyword>
<dbReference type="InterPro" id="IPR050815">
    <property type="entry name" value="TF_fung"/>
</dbReference>
<feature type="compositionally biased region" description="Polar residues" evidence="6">
    <location>
        <begin position="93"/>
        <end position="105"/>
    </location>
</feature>
<dbReference type="SMART" id="SM00906">
    <property type="entry name" value="Fungal_trans"/>
    <property type="match status" value="1"/>
</dbReference>
<evidence type="ECO:0000256" key="6">
    <source>
        <dbReference type="SAM" id="MobiDB-lite"/>
    </source>
</evidence>
<dbReference type="SUPFAM" id="SSF57701">
    <property type="entry name" value="Zn2/Cys6 DNA-binding domain"/>
    <property type="match status" value="1"/>
</dbReference>
<dbReference type="PROSITE" id="PS00463">
    <property type="entry name" value="ZN2_CY6_FUNGAL_1"/>
    <property type="match status" value="1"/>
</dbReference>
<dbReference type="InterPro" id="IPR001138">
    <property type="entry name" value="Zn2Cys6_DnaBD"/>
</dbReference>
<feature type="region of interest" description="Disordered" evidence="6">
    <location>
        <begin position="52"/>
        <end position="106"/>
    </location>
</feature>
<evidence type="ECO:0000256" key="1">
    <source>
        <dbReference type="ARBA" id="ARBA00004123"/>
    </source>
</evidence>
<evidence type="ECO:0000256" key="2">
    <source>
        <dbReference type="ARBA" id="ARBA00022723"/>
    </source>
</evidence>
<dbReference type="GO" id="GO:0003677">
    <property type="term" value="F:DNA binding"/>
    <property type="evidence" value="ECO:0007669"/>
    <property type="project" value="InterPro"/>
</dbReference>
<dbReference type="PANTHER" id="PTHR47338:SF5">
    <property type="entry name" value="ZN(II)2CYS6 TRANSCRIPTION FACTOR (EUROFUNG)"/>
    <property type="match status" value="1"/>
</dbReference>
<accession>A0A4P7NS54</accession>
<comment type="subcellular location">
    <subcellularLocation>
        <location evidence="1">Nucleus</location>
    </subcellularLocation>
</comment>
<dbReference type="PROSITE" id="PS50048">
    <property type="entry name" value="ZN2_CY6_FUNGAL_2"/>
    <property type="match status" value="1"/>
</dbReference>
<protein>
    <submittedName>
        <fullName evidence="7">Uncharacterized protein</fullName>
    </submittedName>
</protein>
<dbReference type="Gene3D" id="4.10.240.10">
    <property type="entry name" value="Zn(2)-C6 fungal-type DNA-binding domain"/>
    <property type="match status" value="1"/>
</dbReference>
<feature type="compositionally biased region" description="Polar residues" evidence="6">
    <location>
        <begin position="652"/>
        <end position="666"/>
    </location>
</feature>
<keyword evidence="4" id="KW-0804">Transcription</keyword>
<organism evidence="7 8">
    <name type="scientific">Pyricularia oryzae</name>
    <name type="common">Rice blast fungus</name>
    <name type="synonym">Magnaporthe oryzae</name>
    <dbReference type="NCBI Taxonomy" id="318829"/>
    <lineage>
        <taxon>Eukaryota</taxon>
        <taxon>Fungi</taxon>
        <taxon>Dikarya</taxon>
        <taxon>Ascomycota</taxon>
        <taxon>Pezizomycotina</taxon>
        <taxon>Sordariomycetes</taxon>
        <taxon>Sordariomycetidae</taxon>
        <taxon>Magnaporthales</taxon>
        <taxon>Pyriculariaceae</taxon>
        <taxon>Pyricularia</taxon>
    </lineage>
</organism>